<dbReference type="InterPro" id="IPR038418">
    <property type="entry name" value="6-PTP_synth/QueD_sf"/>
</dbReference>
<keyword evidence="7" id="KW-0862">Zinc</keyword>
<dbReference type="PANTHER" id="PTHR12589:SF7">
    <property type="entry name" value="6-PYRUVOYL TETRAHYDROBIOPTERIN SYNTHASE"/>
    <property type="match status" value="1"/>
</dbReference>
<dbReference type="GO" id="GO:0046872">
    <property type="term" value="F:metal ion binding"/>
    <property type="evidence" value="ECO:0007669"/>
    <property type="project" value="UniProtKB-KW"/>
</dbReference>
<evidence type="ECO:0000256" key="9">
    <source>
        <dbReference type="ARBA" id="ARBA00031449"/>
    </source>
</evidence>
<evidence type="ECO:0000256" key="7">
    <source>
        <dbReference type="ARBA" id="ARBA00022833"/>
    </source>
</evidence>
<evidence type="ECO:0000256" key="5">
    <source>
        <dbReference type="ARBA" id="ARBA00018141"/>
    </source>
</evidence>
<comment type="pathway">
    <text evidence="2">Purine metabolism; 7-cyano-7-deazaguanine biosynthesis.</text>
</comment>
<dbReference type="PANTHER" id="PTHR12589">
    <property type="entry name" value="PYRUVOYL TETRAHYDROBIOPTERIN SYNTHASE"/>
    <property type="match status" value="1"/>
</dbReference>
<dbReference type="EMBL" id="NIDE01000017">
    <property type="protein sequence ID" value="OWK35779.1"/>
    <property type="molecule type" value="Genomic_DNA"/>
</dbReference>
<sequence>MGTERFKVRVTKDHLVFCCGHFISYEGHRCERLHGHNYRAAVEVEGPLNATDFYVFDFVALKARTKTITDELDHHMLLATRNPVIRVDEHPANVRVAYKDREWVFPRGDCVLLPIENTTAELLARYIAGRLLDSLRKHHAFTPDALRVEVEENVGQSATYEWRPA</sequence>
<dbReference type="UniPathway" id="UPA00391"/>
<evidence type="ECO:0000256" key="2">
    <source>
        <dbReference type="ARBA" id="ARBA00005061"/>
    </source>
</evidence>
<dbReference type="Pfam" id="PF01242">
    <property type="entry name" value="PTPS"/>
    <property type="match status" value="1"/>
</dbReference>
<keyword evidence="6" id="KW-0479">Metal-binding</keyword>
<dbReference type="EC" id="4.1.2.50" evidence="4"/>
<evidence type="ECO:0000256" key="8">
    <source>
        <dbReference type="ARBA" id="ARBA00023239"/>
    </source>
</evidence>
<keyword evidence="8" id="KW-0456">Lyase</keyword>
<comment type="similarity">
    <text evidence="3">Belongs to the PTPS family. QueD subfamily.</text>
</comment>
<evidence type="ECO:0000313" key="11">
    <source>
        <dbReference type="EMBL" id="OWK35779.1"/>
    </source>
</evidence>
<keyword evidence="12" id="KW-1185">Reference proteome</keyword>
<dbReference type="SUPFAM" id="SSF55620">
    <property type="entry name" value="Tetrahydrobiopterin biosynthesis enzymes-like"/>
    <property type="match status" value="1"/>
</dbReference>
<evidence type="ECO:0000256" key="10">
    <source>
        <dbReference type="ARBA" id="ARBA00048807"/>
    </source>
</evidence>
<protein>
    <recommendedName>
        <fullName evidence="5">6-carboxy-5,6,7,8-tetrahydropterin synthase</fullName>
        <ecNumber evidence="4">4.1.2.50</ecNumber>
    </recommendedName>
    <alternativeName>
        <fullName evidence="9">Queuosine biosynthesis protein QueD</fullName>
    </alternativeName>
</protein>
<dbReference type="Gene3D" id="3.30.479.10">
    <property type="entry name" value="6-pyruvoyl tetrahydropterin synthase/QueD"/>
    <property type="match status" value="1"/>
</dbReference>
<dbReference type="InterPro" id="IPR007115">
    <property type="entry name" value="6-PTP_synth/QueD"/>
</dbReference>
<evidence type="ECO:0000313" key="12">
    <source>
        <dbReference type="Proteomes" id="UP000214646"/>
    </source>
</evidence>
<name>A0A225DF51_9BACT</name>
<evidence type="ECO:0000256" key="4">
    <source>
        <dbReference type="ARBA" id="ARBA00012982"/>
    </source>
</evidence>
<comment type="caution">
    <text evidence="11">The sequence shown here is derived from an EMBL/GenBank/DDBJ whole genome shotgun (WGS) entry which is preliminary data.</text>
</comment>
<dbReference type="AlphaFoldDB" id="A0A225DF51"/>
<reference evidence="12" key="1">
    <citation type="submission" date="2017-06" db="EMBL/GenBank/DDBJ databases">
        <title>Genome analysis of Fimbriiglobus ruber SP5, the first member of the order Planctomycetales with confirmed chitinolytic capability.</title>
        <authorList>
            <person name="Ravin N.V."/>
            <person name="Rakitin A.L."/>
            <person name="Ivanova A.A."/>
            <person name="Beletsky A.V."/>
            <person name="Kulichevskaya I.S."/>
            <person name="Mardanov A.V."/>
            <person name="Dedysh S.N."/>
        </authorList>
    </citation>
    <scope>NUCLEOTIDE SEQUENCE [LARGE SCALE GENOMIC DNA]</scope>
    <source>
        <strain evidence="12">SP5</strain>
    </source>
</reference>
<comment type="catalytic activity">
    <reaction evidence="10">
        <text>7,8-dihydroneopterin 3'-triphosphate + H2O = 6-carboxy-5,6,7,8-tetrahydropterin + triphosphate + acetaldehyde + 2 H(+)</text>
        <dbReference type="Rhea" id="RHEA:27966"/>
        <dbReference type="ChEBI" id="CHEBI:15343"/>
        <dbReference type="ChEBI" id="CHEBI:15377"/>
        <dbReference type="ChEBI" id="CHEBI:15378"/>
        <dbReference type="ChEBI" id="CHEBI:18036"/>
        <dbReference type="ChEBI" id="CHEBI:58462"/>
        <dbReference type="ChEBI" id="CHEBI:61032"/>
        <dbReference type="EC" id="4.1.2.50"/>
    </reaction>
</comment>
<gene>
    <name evidence="11" type="ORF">FRUB_08342</name>
</gene>
<dbReference type="GO" id="GO:0070497">
    <property type="term" value="F:6-carboxytetrahydropterin synthase activity"/>
    <property type="evidence" value="ECO:0007669"/>
    <property type="project" value="UniProtKB-EC"/>
</dbReference>
<evidence type="ECO:0000256" key="1">
    <source>
        <dbReference type="ARBA" id="ARBA00001947"/>
    </source>
</evidence>
<comment type="cofactor">
    <cofactor evidence="1">
        <name>Zn(2+)</name>
        <dbReference type="ChEBI" id="CHEBI:29105"/>
    </cofactor>
</comment>
<dbReference type="OrthoDB" id="9804698at2"/>
<accession>A0A225DF51</accession>
<evidence type="ECO:0000256" key="6">
    <source>
        <dbReference type="ARBA" id="ARBA00022723"/>
    </source>
</evidence>
<dbReference type="Proteomes" id="UP000214646">
    <property type="component" value="Unassembled WGS sequence"/>
</dbReference>
<evidence type="ECO:0000256" key="3">
    <source>
        <dbReference type="ARBA" id="ARBA00008900"/>
    </source>
</evidence>
<dbReference type="RefSeq" id="WP_088258899.1">
    <property type="nucleotide sequence ID" value="NZ_NIDE01000017.1"/>
</dbReference>
<proteinExistence type="inferred from homology"/>
<organism evidence="11 12">
    <name type="scientific">Fimbriiglobus ruber</name>
    <dbReference type="NCBI Taxonomy" id="1908690"/>
    <lineage>
        <taxon>Bacteria</taxon>
        <taxon>Pseudomonadati</taxon>
        <taxon>Planctomycetota</taxon>
        <taxon>Planctomycetia</taxon>
        <taxon>Gemmatales</taxon>
        <taxon>Gemmataceae</taxon>
        <taxon>Fimbriiglobus</taxon>
    </lineage>
</organism>